<evidence type="ECO:0000256" key="1">
    <source>
        <dbReference type="ARBA" id="ARBA00009353"/>
    </source>
</evidence>
<dbReference type="InterPro" id="IPR036291">
    <property type="entry name" value="NAD(P)-bd_dom_sf"/>
</dbReference>
<dbReference type="Gene3D" id="3.40.50.720">
    <property type="entry name" value="NAD(P)-binding Rossmann-like Domain"/>
    <property type="match status" value="1"/>
</dbReference>
<evidence type="ECO:0000313" key="4">
    <source>
        <dbReference type="EMBL" id="TQM44757.1"/>
    </source>
</evidence>
<dbReference type="InterPro" id="IPR010099">
    <property type="entry name" value="SDR39U1"/>
</dbReference>
<reference evidence="4 5" key="1">
    <citation type="submission" date="2019-06" db="EMBL/GenBank/DDBJ databases">
        <title>Sequencing the genomes of 1000 actinobacteria strains.</title>
        <authorList>
            <person name="Klenk H.-P."/>
        </authorList>
    </citation>
    <scope>NUCLEOTIDE SEQUENCE [LARGE SCALE GENOMIC DNA]</scope>
    <source>
        <strain evidence="4 5">DSM 45511</strain>
    </source>
</reference>
<name>A0A543GFB1_9PSEU</name>
<dbReference type="Proteomes" id="UP000319818">
    <property type="component" value="Unassembled WGS sequence"/>
</dbReference>
<dbReference type="AlphaFoldDB" id="A0A543GFB1"/>
<comment type="similarity">
    <text evidence="1">Belongs to the NAD(P)-dependent epimerase/dehydratase family. SDR39U1 subfamily.</text>
</comment>
<organism evidence="4 5">
    <name type="scientific">Pseudonocardia cypriaca</name>
    <dbReference type="NCBI Taxonomy" id="882449"/>
    <lineage>
        <taxon>Bacteria</taxon>
        <taxon>Bacillati</taxon>
        <taxon>Actinomycetota</taxon>
        <taxon>Actinomycetes</taxon>
        <taxon>Pseudonocardiales</taxon>
        <taxon>Pseudonocardiaceae</taxon>
        <taxon>Pseudonocardia</taxon>
    </lineage>
</organism>
<feature type="domain" description="NAD-dependent epimerase/dehydratase" evidence="2">
    <location>
        <begin position="3"/>
        <end position="218"/>
    </location>
</feature>
<evidence type="ECO:0000259" key="3">
    <source>
        <dbReference type="Pfam" id="PF08338"/>
    </source>
</evidence>
<dbReference type="RefSeq" id="WP_142099851.1">
    <property type="nucleotide sequence ID" value="NZ_VFPH01000001.1"/>
</dbReference>
<sequence length="297" mass="31257">MRVVVAGSSGLIGTALVADLRHAGHEVLRLVRRRPAAPDERGWDPPAGRIDDGTFDGVDAVVNLGGVGIGDRPWSGARKQLVRDSRNVPTEVLATAVARHGVPTLLSASGVHFYGDTGTRVVDETAPSGTGFLPEVCRDWEAATAPASEAGARVVLMRTAGVLAPHGGLLGRLRPLFSLMLGGRIGTGRQAFPWISLDDEVGAVRFLLEHDEVAGPVNLAGPEPATNAQFTSAFAEVLNRPAPFVVPAAVLRGVLGQLAEELVLTGPFVVPAVLQKHGYPFRHLTIREALQAAVERA</sequence>
<comment type="caution">
    <text evidence="4">The sequence shown here is derived from an EMBL/GenBank/DDBJ whole genome shotgun (WGS) entry which is preliminary data.</text>
</comment>
<dbReference type="NCBIfam" id="TIGR01777">
    <property type="entry name" value="yfcH"/>
    <property type="match status" value="1"/>
</dbReference>
<proteinExistence type="inferred from homology"/>
<protein>
    <recommendedName>
        <fullName evidence="6">TIGR01777 family protein</fullName>
    </recommendedName>
</protein>
<accession>A0A543GFB1</accession>
<keyword evidence="5" id="KW-1185">Reference proteome</keyword>
<dbReference type="InterPro" id="IPR001509">
    <property type="entry name" value="Epimerase_deHydtase"/>
</dbReference>
<dbReference type="OrthoDB" id="9801773at2"/>
<dbReference type="InterPro" id="IPR013549">
    <property type="entry name" value="DUF1731"/>
</dbReference>
<dbReference type="SUPFAM" id="SSF51735">
    <property type="entry name" value="NAD(P)-binding Rossmann-fold domains"/>
    <property type="match status" value="1"/>
</dbReference>
<dbReference type="Pfam" id="PF08338">
    <property type="entry name" value="DUF1731"/>
    <property type="match status" value="1"/>
</dbReference>
<evidence type="ECO:0000313" key="5">
    <source>
        <dbReference type="Proteomes" id="UP000319818"/>
    </source>
</evidence>
<dbReference type="PANTHER" id="PTHR11092:SF0">
    <property type="entry name" value="EPIMERASE FAMILY PROTEIN SDR39U1"/>
    <property type="match status" value="1"/>
</dbReference>
<evidence type="ECO:0000259" key="2">
    <source>
        <dbReference type="Pfam" id="PF01370"/>
    </source>
</evidence>
<dbReference type="PANTHER" id="PTHR11092">
    <property type="entry name" value="SUGAR NUCLEOTIDE EPIMERASE RELATED"/>
    <property type="match status" value="1"/>
</dbReference>
<dbReference type="Pfam" id="PF01370">
    <property type="entry name" value="Epimerase"/>
    <property type="match status" value="1"/>
</dbReference>
<feature type="domain" description="DUF1731" evidence="3">
    <location>
        <begin position="246"/>
        <end position="292"/>
    </location>
</feature>
<evidence type="ECO:0008006" key="6">
    <source>
        <dbReference type="Google" id="ProtNLM"/>
    </source>
</evidence>
<dbReference type="EMBL" id="VFPH01000001">
    <property type="protein sequence ID" value="TQM44757.1"/>
    <property type="molecule type" value="Genomic_DNA"/>
</dbReference>
<gene>
    <name evidence="4" type="ORF">FB388_2131</name>
</gene>